<accession>A0A9X3SGL4</accession>
<feature type="transmembrane region" description="Helical" evidence="2">
    <location>
        <begin position="173"/>
        <end position="195"/>
    </location>
</feature>
<feature type="compositionally biased region" description="Polar residues" evidence="1">
    <location>
        <begin position="201"/>
        <end position="212"/>
    </location>
</feature>
<keyword evidence="2" id="KW-0812">Transmembrane</keyword>
<dbReference type="Proteomes" id="UP001140076">
    <property type="component" value="Unassembled WGS sequence"/>
</dbReference>
<dbReference type="AlphaFoldDB" id="A0A9X3SGL4"/>
<feature type="compositionally biased region" description="Low complexity" evidence="1">
    <location>
        <begin position="284"/>
        <end position="293"/>
    </location>
</feature>
<evidence type="ECO:0000313" key="3">
    <source>
        <dbReference type="EMBL" id="MDA0567087.1"/>
    </source>
</evidence>
<evidence type="ECO:0000313" key="4">
    <source>
        <dbReference type="Proteomes" id="UP001140076"/>
    </source>
</evidence>
<sequence>MTDREEEDEPTRRKRLDLSVPQVVGAGVATLTAATLASFLGVYGTIIGAAVMSVLSTAGTAVFQHLAERSGETARNLAARSGGRRPDSARGALARSGPGTADGDTLLAAATETDTALGARSERAYAGGAADADDLQATRALPTVGGGERNRTGTAPEPAEPAEPRTWWRHWRFVAVPAAVVFVAAMAAILVFELFTGQSLSDTVRGSDSGSAPTLLGGGQADGAQESVPDSEATPTGGTGEDTGTAPQPDPADPAQTQEGTGQETVAPEEDAQTAVPEEDAEPTTDPGATTDPGTGGTGGTGAQQPQTGTDQNGDLSGQPAQ</sequence>
<feature type="transmembrane region" description="Helical" evidence="2">
    <location>
        <begin position="20"/>
        <end position="40"/>
    </location>
</feature>
<dbReference type="EMBL" id="JAJAQC010000049">
    <property type="protein sequence ID" value="MDA0567087.1"/>
    <property type="molecule type" value="Genomic_DNA"/>
</dbReference>
<feature type="compositionally biased region" description="Low complexity" evidence="1">
    <location>
        <begin position="303"/>
        <end position="312"/>
    </location>
</feature>
<comment type="caution">
    <text evidence="3">The sequence shown here is derived from an EMBL/GenBank/DDBJ whole genome shotgun (WGS) entry which is preliminary data.</text>
</comment>
<reference evidence="3" key="1">
    <citation type="submission" date="2021-10" db="EMBL/GenBank/DDBJ databases">
        <title>Streptomonospora sp. nov., isolated from mangrove soil.</title>
        <authorList>
            <person name="Chen X."/>
            <person name="Ge X."/>
            <person name="Liu W."/>
        </authorList>
    </citation>
    <scope>NUCLEOTIDE SEQUENCE</scope>
    <source>
        <strain evidence="3">S1-112</strain>
    </source>
</reference>
<dbReference type="RefSeq" id="WP_270074342.1">
    <property type="nucleotide sequence ID" value="NZ_JAJAQC010000049.1"/>
</dbReference>
<feature type="region of interest" description="Disordered" evidence="1">
    <location>
        <begin position="70"/>
        <end position="104"/>
    </location>
</feature>
<evidence type="ECO:0000256" key="2">
    <source>
        <dbReference type="SAM" id="Phobius"/>
    </source>
</evidence>
<protein>
    <submittedName>
        <fullName evidence="3">Uncharacterized protein</fullName>
    </submittedName>
</protein>
<feature type="region of interest" description="Disordered" evidence="1">
    <location>
        <begin position="201"/>
        <end position="322"/>
    </location>
</feature>
<feature type="compositionally biased region" description="Acidic residues" evidence="1">
    <location>
        <begin position="267"/>
        <end position="283"/>
    </location>
</feature>
<organism evidence="3 4">
    <name type="scientific">Streptomonospora mangrovi</name>
    <dbReference type="NCBI Taxonomy" id="2883123"/>
    <lineage>
        <taxon>Bacteria</taxon>
        <taxon>Bacillati</taxon>
        <taxon>Actinomycetota</taxon>
        <taxon>Actinomycetes</taxon>
        <taxon>Streptosporangiales</taxon>
        <taxon>Nocardiopsidaceae</taxon>
        <taxon>Streptomonospora</taxon>
    </lineage>
</organism>
<evidence type="ECO:0000256" key="1">
    <source>
        <dbReference type="SAM" id="MobiDB-lite"/>
    </source>
</evidence>
<keyword evidence="4" id="KW-1185">Reference proteome</keyword>
<feature type="region of interest" description="Disordered" evidence="1">
    <location>
        <begin position="136"/>
        <end position="163"/>
    </location>
</feature>
<name>A0A9X3SGL4_9ACTN</name>
<proteinExistence type="predicted"/>
<feature type="compositionally biased region" description="Polar residues" evidence="1">
    <location>
        <begin position="313"/>
        <end position="322"/>
    </location>
</feature>
<gene>
    <name evidence="3" type="ORF">LG943_22610</name>
</gene>
<keyword evidence="2" id="KW-0472">Membrane</keyword>
<feature type="compositionally biased region" description="Low complexity" evidence="1">
    <location>
        <begin position="232"/>
        <end position="258"/>
    </location>
</feature>
<keyword evidence="2" id="KW-1133">Transmembrane helix</keyword>